<dbReference type="InterPro" id="IPR014509">
    <property type="entry name" value="YjdF-like"/>
</dbReference>
<reference evidence="2 3" key="1">
    <citation type="submission" date="2016-07" db="EMBL/GenBank/DDBJ databases">
        <authorList>
            <person name="Townsley L."/>
            <person name="Shank E.A."/>
        </authorList>
    </citation>
    <scope>NUCLEOTIDE SEQUENCE [LARGE SCALE GENOMIC DNA]</scope>
    <source>
        <strain evidence="2 3">CH01</strain>
    </source>
</reference>
<feature type="transmembrane region" description="Helical" evidence="1">
    <location>
        <begin position="120"/>
        <end position="142"/>
    </location>
</feature>
<feature type="transmembrane region" description="Helical" evidence="1">
    <location>
        <begin position="89"/>
        <end position="108"/>
    </location>
</feature>
<evidence type="ECO:0000256" key="1">
    <source>
        <dbReference type="SAM" id="Phobius"/>
    </source>
</evidence>
<keyword evidence="3" id="KW-1185">Reference proteome</keyword>
<keyword evidence="1" id="KW-0812">Transmembrane</keyword>
<dbReference type="EMBL" id="MDKC01000034">
    <property type="protein sequence ID" value="ODG90506.1"/>
    <property type="molecule type" value="Genomic_DNA"/>
</dbReference>
<evidence type="ECO:0000313" key="3">
    <source>
        <dbReference type="Proteomes" id="UP000094580"/>
    </source>
</evidence>
<accession>A0ABX2ZMR5</accession>
<feature type="transmembrane region" description="Helical" evidence="1">
    <location>
        <begin position="61"/>
        <end position="83"/>
    </location>
</feature>
<sequence>MKRGIQTILSLVLAIVMLVLFVIFFIRDDSYRYPIALGGFICALMPLILDKFFKIRFAFPFILSYFAFLIGSLCLGSMLRFYSLGWWDTFLHFLSGTLVAFLAIDLMGKLTTKQSRSEMSAGFVFLFVFAFGVFCGALWEIWEFNSDQFFGTNTQGGGNFDTMTDIIADSIGALIIAFWFARRSKKNKN</sequence>
<proteinExistence type="predicted"/>
<dbReference type="RefSeq" id="WP_025569101.1">
    <property type="nucleotide sequence ID" value="NZ_MDKC01000034.1"/>
</dbReference>
<evidence type="ECO:0000313" key="2">
    <source>
        <dbReference type="EMBL" id="ODG90506.1"/>
    </source>
</evidence>
<organism evidence="2 3">
    <name type="scientific">Gottfriedia luciferensis</name>
    <dbReference type="NCBI Taxonomy" id="178774"/>
    <lineage>
        <taxon>Bacteria</taxon>
        <taxon>Bacillati</taxon>
        <taxon>Bacillota</taxon>
        <taxon>Bacilli</taxon>
        <taxon>Bacillales</taxon>
        <taxon>Bacillaceae</taxon>
        <taxon>Gottfriedia</taxon>
    </lineage>
</organism>
<dbReference type="Proteomes" id="UP000094580">
    <property type="component" value="Unassembled WGS sequence"/>
</dbReference>
<feature type="transmembrane region" description="Helical" evidence="1">
    <location>
        <begin position="32"/>
        <end position="49"/>
    </location>
</feature>
<feature type="transmembrane region" description="Helical" evidence="1">
    <location>
        <begin position="162"/>
        <end position="181"/>
    </location>
</feature>
<dbReference type="Pfam" id="PF09997">
    <property type="entry name" value="DUF2238"/>
    <property type="match status" value="1"/>
</dbReference>
<evidence type="ECO:0008006" key="4">
    <source>
        <dbReference type="Google" id="ProtNLM"/>
    </source>
</evidence>
<keyword evidence="1" id="KW-1133">Transmembrane helix</keyword>
<protein>
    <recommendedName>
        <fullName evidence="4">Membrane-spanning protein</fullName>
    </recommendedName>
</protein>
<comment type="caution">
    <text evidence="2">The sequence shown here is derived from an EMBL/GenBank/DDBJ whole genome shotgun (WGS) entry which is preliminary data.</text>
</comment>
<feature type="transmembrane region" description="Helical" evidence="1">
    <location>
        <begin position="7"/>
        <end position="26"/>
    </location>
</feature>
<gene>
    <name evidence="2" type="ORF">BED47_11570</name>
</gene>
<name>A0ABX2ZMR5_9BACI</name>
<keyword evidence="1" id="KW-0472">Membrane</keyword>